<dbReference type="GO" id="GO:0046872">
    <property type="term" value="F:metal ion binding"/>
    <property type="evidence" value="ECO:0007669"/>
    <property type="project" value="UniProtKB-KW"/>
</dbReference>
<dbReference type="Gene3D" id="3.20.20.70">
    <property type="entry name" value="Aldolase class I"/>
    <property type="match status" value="1"/>
</dbReference>
<dbReference type="PROSITE" id="PS51918">
    <property type="entry name" value="RADICAL_SAM"/>
    <property type="match status" value="1"/>
</dbReference>
<dbReference type="InterPro" id="IPR006638">
    <property type="entry name" value="Elp3/MiaA/NifB-like_rSAM"/>
</dbReference>
<dbReference type="GO" id="GO:0051539">
    <property type="term" value="F:4 iron, 4 sulfur cluster binding"/>
    <property type="evidence" value="ECO:0007669"/>
    <property type="project" value="UniProtKB-KW"/>
</dbReference>
<evidence type="ECO:0000256" key="5">
    <source>
        <dbReference type="ARBA" id="ARBA00021702"/>
    </source>
</evidence>
<evidence type="ECO:0000256" key="8">
    <source>
        <dbReference type="ARBA" id="ARBA00022723"/>
    </source>
</evidence>
<feature type="domain" description="Radical SAM core" evidence="15">
    <location>
        <begin position="33"/>
        <end position="275"/>
    </location>
</feature>
<dbReference type="Proteomes" id="UP000199337">
    <property type="component" value="Unassembled WGS sequence"/>
</dbReference>
<keyword evidence="10" id="KW-0411">Iron-sulfur</keyword>
<dbReference type="Pfam" id="PF04055">
    <property type="entry name" value="Radical_SAM"/>
    <property type="match status" value="1"/>
</dbReference>
<dbReference type="SFLD" id="SFLDS00029">
    <property type="entry name" value="Radical_SAM"/>
    <property type="match status" value="1"/>
</dbReference>
<comment type="pathway">
    <text evidence="3">Cofactor biosynthesis; Fe-Mo cofactor biosynthesis.</text>
</comment>
<dbReference type="InterPro" id="IPR007197">
    <property type="entry name" value="rSAM"/>
</dbReference>
<reference evidence="17" key="1">
    <citation type="submission" date="2016-10" db="EMBL/GenBank/DDBJ databases">
        <authorList>
            <person name="Varghese N."/>
            <person name="Submissions S."/>
        </authorList>
    </citation>
    <scope>NUCLEOTIDE SEQUENCE [LARGE SCALE GENOMIC DNA]</scope>
    <source>
        <strain evidence="17">DSM 17038</strain>
    </source>
</reference>
<dbReference type="InterPro" id="IPR013785">
    <property type="entry name" value="Aldolase_TIM"/>
</dbReference>
<evidence type="ECO:0000256" key="10">
    <source>
        <dbReference type="ARBA" id="ARBA00023014"/>
    </source>
</evidence>
<name>A0A1I2Q420_9FIRM</name>
<dbReference type="GO" id="GO:0016829">
    <property type="term" value="F:lyase activity"/>
    <property type="evidence" value="ECO:0007669"/>
    <property type="project" value="UniProtKB-KW"/>
</dbReference>
<keyword evidence="17" id="KW-1185">Reference proteome</keyword>
<dbReference type="SFLD" id="SFLDG01067">
    <property type="entry name" value="SPASM/twitch_domain_containing"/>
    <property type="match status" value="1"/>
</dbReference>
<keyword evidence="11" id="KW-0535">Nitrogen fixation</keyword>
<dbReference type="PANTHER" id="PTHR43787:SF13">
    <property type="entry name" value="FEMO COFACTOR BIOSYNTHESIS PROTEIN NIFB"/>
    <property type="match status" value="1"/>
</dbReference>
<dbReference type="AlphaFoldDB" id="A0A1I2Q420"/>
<dbReference type="InterPro" id="IPR005980">
    <property type="entry name" value="Nase_CF_NifB"/>
</dbReference>
<dbReference type="SMART" id="SM00729">
    <property type="entry name" value="Elp3"/>
    <property type="match status" value="1"/>
</dbReference>
<keyword evidence="7" id="KW-0949">S-adenosyl-L-methionine</keyword>
<comment type="similarity">
    <text evidence="4">Belongs to the radical SAM superfamily. NifB family.</text>
</comment>
<dbReference type="NCBIfam" id="TIGR01290">
    <property type="entry name" value="nifB"/>
    <property type="match status" value="1"/>
</dbReference>
<keyword evidence="8" id="KW-0479">Metal-binding</keyword>
<comment type="function">
    <text evidence="2">Involved in the biosynthesis of the iron-molybdenum cofactor (FeMo-co or M-cluster) found in the dinitrogenase enzyme of the nitrogenase complex in nitrogen-fixing microorganisms. NifB catalyzes the crucial step of radical SAM-dependent carbide insertion that occurs concomitant with the insertion of a 9th sulfur and the rearrangement/coupling of two [4Fe-4S] clusters into a [8Fe-9S-C] cluster, the precursor to the M-cluster.</text>
</comment>
<evidence type="ECO:0000256" key="3">
    <source>
        <dbReference type="ARBA" id="ARBA00005155"/>
    </source>
</evidence>
<proteinExistence type="inferred from homology"/>
<evidence type="ECO:0000256" key="12">
    <source>
        <dbReference type="ARBA" id="ARBA00023239"/>
    </source>
</evidence>
<evidence type="ECO:0000256" key="14">
    <source>
        <dbReference type="ARBA" id="ARBA00032102"/>
    </source>
</evidence>
<dbReference type="RefSeq" id="WP_435050950.1">
    <property type="nucleotide sequence ID" value="NZ_FOOX01000003.1"/>
</dbReference>
<dbReference type="GO" id="GO:0032324">
    <property type="term" value="P:molybdopterin cofactor biosynthetic process"/>
    <property type="evidence" value="ECO:0007669"/>
    <property type="project" value="UniProtKB-ARBA"/>
</dbReference>
<dbReference type="PANTHER" id="PTHR43787">
    <property type="entry name" value="FEMO COFACTOR BIOSYNTHESIS PROTEIN NIFB-RELATED"/>
    <property type="match status" value="1"/>
</dbReference>
<dbReference type="UniPathway" id="UPA00782"/>
<evidence type="ECO:0000256" key="9">
    <source>
        <dbReference type="ARBA" id="ARBA00023004"/>
    </source>
</evidence>
<evidence type="ECO:0000256" key="2">
    <source>
        <dbReference type="ARBA" id="ARBA00003522"/>
    </source>
</evidence>
<comment type="cofactor">
    <cofactor evidence="1">
        <name>[4Fe-4S] cluster</name>
        <dbReference type="ChEBI" id="CHEBI:49883"/>
    </cofactor>
</comment>
<evidence type="ECO:0000259" key="15">
    <source>
        <dbReference type="PROSITE" id="PS51918"/>
    </source>
</evidence>
<evidence type="ECO:0000313" key="16">
    <source>
        <dbReference type="EMBL" id="SFG23235.1"/>
    </source>
</evidence>
<dbReference type="EMBL" id="FOOX01000003">
    <property type="protein sequence ID" value="SFG23235.1"/>
    <property type="molecule type" value="Genomic_DNA"/>
</dbReference>
<evidence type="ECO:0000313" key="17">
    <source>
        <dbReference type="Proteomes" id="UP000199337"/>
    </source>
</evidence>
<evidence type="ECO:0000256" key="13">
    <source>
        <dbReference type="ARBA" id="ARBA00030926"/>
    </source>
</evidence>
<dbReference type="SFLD" id="SFLDG01068">
    <property type="entry name" value="FeMo_cofactor_biosynthesis_pro"/>
    <property type="match status" value="1"/>
</dbReference>
<dbReference type="InterPro" id="IPR000385">
    <property type="entry name" value="MoaA_NifB_PqqE_Fe-S-bd_CS"/>
</dbReference>
<evidence type="ECO:0000256" key="6">
    <source>
        <dbReference type="ARBA" id="ARBA00022485"/>
    </source>
</evidence>
<dbReference type="CDD" id="cd01335">
    <property type="entry name" value="Radical_SAM"/>
    <property type="match status" value="1"/>
</dbReference>
<accession>A0A1I2Q420</accession>
<organism evidence="16 17">
    <name type="scientific">Desulfotruncus arcticus DSM 17038</name>
    <dbReference type="NCBI Taxonomy" id="1121424"/>
    <lineage>
        <taxon>Bacteria</taxon>
        <taxon>Bacillati</taxon>
        <taxon>Bacillota</taxon>
        <taxon>Clostridia</taxon>
        <taxon>Eubacteriales</taxon>
        <taxon>Desulfallaceae</taxon>
        <taxon>Desulfotruncus</taxon>
    </lineage>
</organism>
<keyword evidence="12" id="KW-0456">Lyase</keyword>
<keyword evidence="9" id="KW-0408">Iron</keyword>
<evidence type="ECO:0000256" key="1">
    <source>
        <dbReference type="ARBA" id="ARBA00001966"/>
    </source>
</evidence>
<gene>
    <name evidence="16" type="ORF">SAMN05660649_01061</name>
</gene>
<dbReference type="PROSITE" id="PS01305">
    <property type="entry name" value="MOAA_NIFB_PQQE"/>
    <property type="match status" value="1"/>
</dbReference>
<evidence type="ECO:0000256" key="11">
    <source>
        <dbReference type="ARBA" id="ARBA00023231"/>
    </source>
</evidence>
<evidence type="ECO:0000256" key="7">
    <source>
        <dbReference type="ARBA" id="ARBA00022691"/>
    </source>
</evidence>
<dbReference type="InterPro" id="IPR058240">
    <property type="entry name" value="rSAM_sf"/>
</dbReference>
<keyword evidence="6" id="KW-0004">4Fe-4S</keyword>
<evidence type="ECO:0000256" key="4">
    <source>
        <dbReference type="ARBA" id="ARBA00006804"/>
    </source>
</evidence>
<dbReference type="STRING" id="341036.SAMN05660649_01061"/>
<protein>
    <recommendedName>
        <fullName evidence="5">FeMo cofactor biosynthesis protein NifB</fullName>
    </recommendedName>
    <alternativeName>
        <fullName evidence="14">Nitrogenase cofactor maturase NifB</fullName>
    </alternativeName>
    <alternativeName>
        <fullName evidence="13">Radical SAM assemblase NifB</fullName>
    </alternativeName>
</protein>
<dbReference type="SFLD" id="SFLDF00281">
    <property type="entry name" value="FeMo_cofactor_biosynthesis_pro"/>
    <property type="match status" value="1"/>
</dbReference>
<sequence>MNFNCASNSHATQVEAGTLEMTDRHPCYSFKAHRTYARMHLPVAPRCNISCNYCNRKYDCVNESRPGVTSEVLTPEAARDKYLLVRDKVANLSVVGIAGPGDALANWGSVSRTIKLIKEVDREVIFCLSTNGLRLPDYAREIVQLGVKHVTVTVNCIEPDTGSLIYKHVNYQGRVYRGAAGAAILLQNQQKGIEFLARQGVLVKINIVMVKGINDERIPEVVRLVKGLGAFITNIMPLVPAPGSAFENFAPTDVAELNRMRDICGQDMRQMRHCKQCRADAIGLLDEDRSREFSTAGKKLNTNCGGCGQEQKVAMGGVR</sequence>
<dbReference type="SUPFAM" id="SSF102114">
    <property type="entry name" value="Radical SAM enzymes"/>
    <property type="match status" value="1"/>
</dbReference>